<keyword evidence="12" id="KW-0863">Zinc-finger</keyword>
<evidence type="ECO:0000313" key="17">
    <source>
        <dbReference type="Proteomes" id="UP001386955"/>
    </source>
</evidence>
<feature type="signal peptide" evidence="14">
    <location>
        <begin position="1"/>
        <end position="20"/>
    </location>
</feature>
<dbReference type="InterPro" id="IPR013083">
    <property type="entry name" value="Znf_RING/FYVE/PHD"/>
</dbReference>
<keyword evidence="7" id="KW-0833">Ubl conjugation pathway</keyword>
<gene>
    <name evidence="16" type="ORF">VNO78_11019</name>
</gene>
<evidence type="ECO:0000259" key="15">
    <source>
        <dbReference type="PROSITE" id="PS50089"/>
    </source>
</evidence>
<evidence type="ECO:0000256" key="12">
    <source>
        <dbReference type="PROSITE-ProRule" id="PRU00175"/>
    </source>
</evidence>
<evidence type="ECO:0000256" key="14">
    <source>
        <dbReference type="SAM" id="SignalP"/>
    </source>
</evidence>
<comment type="catalytic activity">
    <reaction evidence="1">
        <text>S-ubiquitinyl-[E2 ubiquitin-conjugating enzyme]-L-cysteine + [acceptor protein]-L-lysine = [E2 ubiquitin-conjugating enzyme]-L-cysteine + N(6)-ubiquitinyl-[acceptor protein]-L-lysine.</text>
        <dbReference type="EC" id="2.3.2.27"/>
    </reaction>
</comment>
<dbReference type="InterPro" id="IPR001841">
    <property type="entry name" value="Znf_RING"/>
</dbReference>
<dbReference type="PANTHER" id="PTHR46905:SF22">
    <property type="entry name" value="RING-TYPE E3 UBIQUITIN TRANSFERASE"/>
    <property type="match status" value="1"/>
</dbReference>
<protein>
    <recommendedName>
        <fullName evidence="3">RING-type E3 ubiquitin transferase</fullName>
        <ecNumber evidence="3">2.3.2.27</ecNumber>
    </recommendedName>
</protein>
<evidence type="ECO:0000256" key="2">
    <source>
        <dbReference type="ARBA" id="ARBA00004167"/>
    </source>
</evidence>
<keyword evidence="5 13" id="KW-0812">Transmembrane</keyword>
<dbReference type="PANTHER" id="PTHR46905">
    <property type="entry name" value="RING-H2 FINGER PROTEIN ATL78"/>
    <property type="match status" value="1"/>
</dbReference>
<dbReference type="SUPFAM" id="SSF57850">
    <property type="entry name" value="RING/U-box"/>
    <property type="match status" value="1"/>
</dbReference>
<keyword evidence="10 13" id="KW-0472">Membrane</keyword>
<evidence type="ECO:0000256" key="1">
    <source>
        <dbReference type="ARBA" id="ARBA00000900"/>
    </source>
</evidence>
<evidence type="ECO:0000313" key="16">
    <source>
        <dbReference type="EMBL" id="KAK7399826.1"/>
    </source>
</evidence>
<evidence type="ECO:0000256" key="6">
    <source>
        <dbReference type="ARBA" id="ARBA00022723"/>
    </source>
</evidence>
<comment type="subcellular location">
    <subcellularLocation>
        <location evidence="2">Membrane</location>
        <topology evidence="2">Single-pass membrane protein</topology>
    </subcellularLocation>
</comment>
<accession>A0AAN9SLL1</accession>
<comment type="similarity">
    <text evidence="11">Belongs to the RING-type zinc finger family. ATL subfamily.</text>
</comment>
<keyword evidence="4" id="KW-0808">Transferase</keyword>
<dbReference type="GO" id="GO:0008270">
    <property type="term" value="F:zinc ion binding"/>
    <property type="evidence" value="ECO:0007669"/>
    <property type="project" value="UniProtKB-KW"/>
</dbReference>
<evidence type="ECO:0000256" key="9">
    <source>
        <dbReference type="ARBA" id="ARBA00022989"/>
    </source>
</evidence>
<dbReference type="EMBL" id="JAYMYS010000003">
    <property type="protein sequence ID" value="KAK7399826.1"/>
    <property type="molecule type" value="Genomic_DNA"/>
</dbReference>
<evidence type="ECO:0000256" key="13">
    <source>
        <dbReference type="SAM" id="Phobius"/>
    </source>
</evidence>
<dbReference type="Pfam" id="PF13639">
    <property type="entry name" value="zf-RING_2"/>
    <property type="match status" value="1"/>
</dbReference>
<name>A0AAN9SLL1_PSOTE</name>
<evidence type="ECO:0000256" key="10">
    <source>
        <dbReference type="ARBA" id="ARBA00023136"/>
    </source>
</evidence>
<feature type="transmembrane region" description="Helical" evidence="13">
    <location>
        <begin position="62"/>
        <end position="84"/>
    </location>
</feature>
<dbReference type="Gene3D" id="3.30.40.10">
    <property type="entry name" value="Zinc/RING finger domain, C3HC4 (zinc finger)"/>
    <property type="match status" value="1"/>
</dbReference>
<keyword evidence="14" id="KW-0732">Signal</keyword>
<dbReference type="GO" id="GO:0016567">
    <property type="term" value="P:protein ubiquitination"/>
    <property type="evidence" value="ECO:0007669"/>
    <property type="project" value="InterPro"/>
</dbReference>
<reference evidence="16 17" key="1">
    <citation type="submission" date="2024-01" db="EMBL/GenBank/DDBJ databases">
        <title>The genomes of 5 underutilized Papilionoideae crops provide insights into root nodulation and disease resistanc.</title>
        <authorList>
            <person name="Jiang F."/>
        </authorList>
    </citation>
    <scope>NUCLEOTIDE SEQUENCE [LARGE SCALE GENOMIC DNA]</scope>
    <source>
        <strain evidence="16">DUOXIRENSHENG_FW03</strain>
        <tissue evidence="16">Leaves</tissue>
    </source>
</reference>
<evidence type="ECO:0000256" key="8">
    <source>
        <dbReference type="ARBA" id="ARBA00022833"/>
    </source>
</evidence>
<keyword evidence="17" id="KW-1185">Reference proteome</keyword>
<dbReference type="PROSITE" id="PS50089">
    <property type="entry name" value="ZF_RING_2"/>
    <property type="match status" value="1"/>
</dbReference>
<dbReference type="InterPro" id="IPR044602">
    <property type="entry name" value="ATL10/ATL72-79-like"/>
</dbReference>
<dbReference type="EC" id="2.3.2.27" evidence="3"/>
<evidence type="ECO:0000256" key="11">
    <source>
        <dbReference type="ARBA" id="ARBA00024209"/>
    </source>
</evidence>
<keyword evidence="6" id="KW-0479">Metal-binding</keyword>
<evidence type="ECO:0000256" key="5">
    <source>
        <dbReference type="ARBA" id="ARBA00022692"/>
    </source>
</evidence>
<evidence type="ECO:0000256" key="3">
    <source>
        <dbReference type="ARBA" id="ARBA00012483"/>
    </source>
</evidence>
<evidence type="ECO:0000256" key="7">
    <source>
        <dbReference type="ARBA" id="ARBA00022786"/>
    </source>
</evidence>
<dbReference type="GO" id="GO:0061630">
    <property type="term" value="F:ubiquitin protein ligase activity"/>
    <property type="evidence" value="ECO:0007669"/>
    <property type="project" value="UniProtKB-EC"/>
</dbReference>
<feature type="chain" id="PRO_5042924116" description="RING-type E3 ubiquitin transferase" evidence="14">
    <location>
        <begin position="21"/>
        <end position="201"/>
    </location>
</feature>
<comment type="caution">
    <text evidence="16">The sequence shown here is derived from an EMBL/GenBank/DDBJ whole genome shotgun (WGS) entry which is preliminary data.</text>
</comment>
<feature type="domain" description="RING-type" evidence="15">
    <location>
        <begin position="142"/>
        <end position="184"/>
    </location>
</feature>
<dbReference type="AlphaFoldDB" id="A0AAN9SLL1"/>
<organism evidence="16 17">
    <name type="scientific">Psophocarpus tetragonolobus</name>
    <name type="common">Winged bean</name>
    <name type="synonym">Dolichos tetragonolobus</name>
    <dbReference type="NCBI Taxonomy" id="3891"/>
    <lineage>
        <taxon>Eukaryota</taxon>
        <taxon>Viridiplantae</taxon>
        <taxon>Streptophyta</taxon>
        <taxon>Embryophyta</taxon>
        <taxon>Tracheophyta</taxon>
        <taxon>Spermatophyta</taxon>
        <taxon>Magnoliopsida</taxon>
        <taxon>eudicotyledons</taxon>
        <taxon>Gunneridae</taxon>
        <taxon>Pentapetalae</taxon>
        <taxon>rosids</taxon>
        <taxon>fabids</taxon>
        <taxon>Fabales</taxon>
        <taxon>Fabaceae</taxon>
        <taxon>Papilionoideae</taxon>
        <taxon>50 kb inversion clade</taxon>
        <taxon>NPAAA clade</taxon>
        <taxon>indigoferoid/millettioid clade</taxon>
        <taxon>Phaseoleae</taxon>
        <taxon>Psophocarpus</taxon>
    </lineage>
</organism>
<keyword evidence="8" id="KW-0862">Zinc</keyword>
<proteinExistence type="inferred from homology"/>
<keyword evidence="9 13" id="KW-1133">Transmembrane helix</keyword>
<dbReference type="SMART" id="SM00184">
    <property type="entry name" value="RING"/>
    <property type="match status" value="1"/>
</dbReference>
<dbReference type="Proteomes" id="UP001386955">
    <property type="component" value="Unassembled WGS sequence"/>
</dbReference>
<sequence>MHSLCVCAAMFDCFCTYVSSSPCSPLSLLPTEFPHHLCITMAEIPSESPIPSSTPPPLDDQVGGFDCMVLVAAILCAFVCALGLNSMLQCVFQCACRVLTQPQQWIASHKLNSGLKRKEMMALPTSTYTHSTSPSPSSPSHCVICLADFSDGDPIRFLPKCNHYFHVGCIGKWLLSHSSCPTCRDLLKSNDFVHSLHIILP</sequence>
<dbReference type="GO" id="GO:0016020">
    <property type="term" value="C:membrane"/>
    <property type="evidence" value="ECO:0007669"/>
    <property type="project" value="UniProtKB-SubCell"/>
</dbReference>
<evidence type="ECO:0000256" key="4">
    <source>
        <dbReference type="ARBA" id="ARBA00022679"/>
    </source>
</evidence>